<comment type="caution">
    <text evidence="2">The sequence shown here is derived from an EMBL/GenBank/DDBJ whole genome shotgun (WGS) entry which is preliminary data.</text>
</comment>
<dbReference type="Gene3D" id="3.40.1000.10">
    <property type="entry name" value="Mog1/PsbP, alpha/beta/alpha sandwich"/>
    <property type="match status" value="1"/>
</dbReference>
<dbReference type="AlphaFoldDB" id="A0AA42KMJ0"/>
<evidence type="ECO:0000313" key="3">
    <source>
        <dbReference type="Proteomes" id="UP001158087"/>
    </source>
</evidence>
<accession>A0AA42KMJ0</accession>
<name>A0AA42KMJ0_9HYPH</name>
<keyword evidence="1" id="KW-0732">Signal</keyword>
<dbReference type="EMBL" id="JAODYY010000020">
    <property type="protein sequence ID" value="MDH0126968.1"/>
    <property type="molecule type" value="Genomic_DNA"/>
</dbReference>
<evidence type="ECO:0000313" key="2">
    <source>
        <dbReference type="EMBL" id="MDH0126968.1"/>
    </source>
</evidence>
<proteinExistence type="predicted"/>
<gene>
    <name evidence="2" type="ORF">N7376_23645</name>
</gene>
<feature type="signal peptide" evidence="1">
    <location>
        <begin position="1"/>
        <end position="27"/>
    </location>
</feature>
<protein>
    <submittedName>
        <fullName evidence="2">DUF4946 domain-containing protein</fullName>
    </submittedName>
</protein>
<dbReference type="Proteomes" id="UP001158087">
    <property type="component" value="Unassembled WGS sequence"/>
</dbReference>
<dbReference type="InterPro" id="IPR032543">
    <property type="entry name" value="DUF4946"/>
</dbReference>
<dbReference type="Pfam" id="PF16304">
    <property type="entry name" value="DUF4946"/>
    <property type="match status" value="1"/>
</dbReference>
<feature type="chain" id="PRO_5041318362" evidence="1">
    <location>
        <begin position="28"/>
        <end position="182"/>
    </location>
</feature>
<evidence type="ECO:0000256" key="1">
    <source>
        <dbReference type="SAM" id="SignalP"/>
    </source>
</evidence>
<reference evidence="2" key="1">
    <citation type="submission" date="2022-09" db="EMBL/GenBank/DDBJ databases">
        <title>Intensive care unit water sources are persistently colonized with multi-drug resistant bacteria and are the site of extensive horizontal gene transfer of antibiotic resistance genes.</title>
        <authorList>
            <person name="Diorio-Toth L."/>
        </authorList>
    </citation>
    <scope>NUCLEOTIDE SEQUENCE</scope>
    <source>
        <strain evidence="2">GD04153</strain>
    </source>
</reference>
<sequence length="182" mass="19797">MNITLKRVAWRASLLLPTILLGSAALAGSVVRWPQGWEQRSALTPTSKAGEHFDGSNQLALKIDQNGQIKAALNLTVLKIKTGDIPNLDGQTASMIATIRDGYTAKGLEASCDAPQKTMLGDVQARQTRCRVRKDKAEVLAQEVVVAIGARTVQSLSYTAQLARFQTYEADFIAMRDSLRPD</sequence>
<organism evidence="2 3">
    <name type="scientific">Brucella intermedia GD04153</name>
    <dbReference type="NCBI Taxonomy" id="2975438"/>
    <lineage>
        <taxon>Bacteria</taxon>
        <taxon>Pseudomonadati</taxon>
        <taxon>Pseudomonadota</taxon>
        <taxon>Alphaproteobacteria</taxon>
        <taxon>Hyphomicrobiales</taxon>
        <taxon>Brucellaceae</taxon>
        <taxon>Brucella/Ochrobactrum group</taxon>
        <taxon>Brucella</taxon>
    </lineage>
</organism>